<reference evidence="1 2" key="1">
    <citation type="submission" date="2023-04" db="EMBL/GenBank/DDBJ databases">
        <title>Luteimonas sp. M1R5S18.</title>
        <authorList>
            <person name="Sun J.-Q."/>
        </authorList>
    </citation>
    <scope>NUCLEOTIDE SEQUENCE [LARGE SCALE GENOMIC DNA]</scope>
    <source>
        <strain evidence="1 2">M1R5S18</strain>
    </source>
</reference>
<proteinExistence type="predicted"/>
<accession>A0ABT6JK97</accession>
<dbReference type="InterPro" id="IPR017853">
    <property type="entry name" value="GH"/>
</dbReference>
<sequence length="521" mass="57331">MRGWKIVAGVVPLVVGLACGGASQAVPRSAERWVELRAIADGWFGTTASRRIASPTALRHVGAAAPRRVAAAPVVASWTTAPSVPIVPSAAPSVPAGAQAAPRVTGGRGHRHRRAAAAFEPVPLQSRIDAVQPMTGIVLWSDNASGLAALGDDVQLEFAYLRYRDVSPTSNVFDWSAVDTRLAAAAARGHQMILRFHDTYPGRTEISIPADIADGPDHVTAFHTVEGRRTFIPDWRSQRLRQFVLDFYSRFAQRYDRDPRLAFVQVGFGSYAEYHLWDGPLTLGQTFPSKAFQREALEHLGARFAQTPWSVSIDAASEVYSPFPSVPSLRTLRFGLFDDSFMHERHSESDSEYNRAAWRFFGDARHHDGPAGGEFSYYSEYDQAHVLDLPNGPHGRSFESFAAQYRISYIIGNDQPRYQPRARIRQASMATGYAFRITRLESNGQCVRLTVRNDGVAPIYHDAWPAANGHRAAASLRGVLPGATRDFETCPGAHARDALQVSIESDRLVPGQRIQFEAALQ</sequence>
<protein>
    <recommendedName>
        <fullName evidence="3">DUF4832 domain-containing protein</fullName>
    </recommendedName>
</protein>
<evidence type="ECO:0000313" key="1">
    <source>
        <dbReference type="EMBL" id="MDH5831098.1"/>
    </source>
</evidence>
<dbReference type="SUPFAM" id="SSF51445">
    <property type="entry name" value="(Trans)glycosidases"/>
    <property type="match status" value="1"/>
</dbReference>
<dbReference type="PROSITE" id="PS51257">
    <property type="entry name" value="PROKAR_LIPOPROTEIN"/>
    <property type="match status" value="1"/>
</dbReference>
<dbReference type="Proteomes" id="UP001156831">
    <property type="component" value="Unassembled WGS sequence"/>
</dbReference>
<comment type="caution">
    <text evidence="1">The sequence shown here is derived from an EMBL/GenBank/DDBJ whole genome shotgun (WGS) entry which is preliminary data.</text>
</comment>
<keyword evidence="2" id="KW-1185">Reference proteome</keyword>
<dbReference type="EMBL" id="JARXRN010000025">
    <property type="protein sequence ID" value="MDH5831098.1"/>
    <property type="molecule type" value="Genomic_DNA"/>
</dbReference>
<dbReference type="Gene3D" id="3.20.20.80">
    <property type="entry name" value="Glycosidases"/>
    <property type="match status" value="1"/>
</dbReference>
<evidence type="ECO:0000313" key="2">
    <source>
        <dbReference type="Proteomes" id="UP001156831"/>
    </source>
</evidence>
<gene>
    <name evidence="1" type="ORF">QFW80_11280</name>
</gene>
<dbReference type="RefSeq" id="WP_280602059.1">
    <property type="nucleotide sequence ID" value="NZ_JARXRN010000025.1"/>
</dbReference>
<evidence type="ECO:0008006" key="3">
    <source>
        <dbReference type="Google" id="ProtNLM"/>
    </source>
</evidence>
<name>A0ABT6JK97_9GAMM</name>
<organism evidence="1 2">
    <name type="scientific">Luteimonas rhizosphaericola</name>
    <dbReference type="NCBI Taxonomy" id="3042024"/>
    <lineage>
        <taxon>Bacteria</taxon>
        <taxon>Pseudomonadati</taxon>
        <taxon>Pseudomonadota</taxon>
        <taxon>Gammaproteobacteria</taxon>
        <taxon>Lysobacterales</taxon>
        <taxon>Lysobacteraceae</taxon>
        <taxon>Luteimonas</taxon>
    </lineage>
</organism>